<name>A0AB39RR36_9ACTN</name>
<proteinExistence type="predicted"/>
<dbReference type="AlphaFoldDB" id="A0AB39RR36"/>
<dbReference type="EMBL" id="CP163443">
    <property type="protein sequence ID" value="XDQ57692.1"/>
    <property type="molecule type" value="Genomic_DNA"/>
</dbReference>
<accession>A0AB39RR36</accession>
<organism evidence="1">
    <name type="scientific">Streptomyces sp. R41</name>
    <dbReference type="NCBI Taxonomy" id="3238632"/>
    <lineage>
        <taxon>Bacteria</taxon>
        <taxon>Bacillati</taxon>
        <taxon>Actinomycetota</taxon>
        <taxon>Actinomycetes</taxon>
        <taxon>Kitasatosporales</taxon>
        <taxon>Streptomycetaceae</taxon>
        <taxon>Streptomyces</taxon>
    </lineage>
</organism>
<protein>
    <submittedName>
        <fullName evidence="1">Uncharacterized protein</fullName>
    </submittedName>
</protein>
<evidence type="ECO:0000313" key="1">
    <source>
        <dbReference type="EMBL" id="XDQ57692.1"/>
    </source>
</evidence>
<reference evidence="1" key="1">
    <citation type="submission" date="2024-07" db="EMBL/GenBank/DDBJ databases">
        <authorList>
            <person name="Yu S.T."/>
        </authorList>
    </citation>
    <scope>NUCLEOTIDE SEQUENCE</scope>
    <source>
        <strain evidence="1">R41</strain>
    </source>
</reference>
<sequence length="130" mass="14473">MVTGLDADGARFRERWAEFLRAVGEAVKRSRGSGKVLLGEVTPRWLSRDPACGLVVGEHLRARPFAYHFTAGPFAYHSTPHPVVRVPLRAQVVRARLHAGVARVSLLDAEEERVRRSWRSKDHGVADIGL</sequence>
<gene>
    <name evidence="1" type="ORF">AB5J53_41510</name>
</gene>
<dbReference type="RefSeq" id="WP_369250753.1">
    <property type="nucleotide sequence ID" value="NZ_CP163443.1"/>
</dbReference>